<dbReference type="Gene3D" id="3.30.750.24">
    <property type="entry name" value="STAS domain"/>
    <property type="match status" value="1"/>
</dbReference>
<dbReference type="eggNOG" id="COG1366">
    <property type="taxonomic scope" value="Bacteria"/>
</dbReference>
<evidence type="ECO:0000256" key="2">
    <source>
        <dbReference type="PROSITE-ProRule" id="PRU00169"/>
    </source>
</evidence>
<protein>
    <submittedName>
        <fullName evidence="6">Response regulator</fullName>
    </submittedName>
</protein>
<evidence type="ECO:0000256" key="1">
    <source>
        <dbReference type="ARBA" id="ARBA00022553"/>
    </source>
</evidence>
<dbReference type="OrthoDB" id="5498845at2"/>
<feature type="modified residue" description="4-aspartylphosphate" evidence="2">
    <location>
        <position position="69"/>
    </location>
</feature>
<proteinExistence type="predicted"/>
<feature type="coiled-coil region" evidence="3">
    <location>
        <begin position="142"/>
        <end position="214"/>
    </location>
</feature>
<dbReference type="Gene3D" id="3.40.50.2300">
    <property type="match status" value="1"/>
</dbReference>
<dbReference type="InterPro" id="IPR011006">
    <property type="entry name" value="CheY-like_superfamily"/>
</dbReference>
<dbReference type="InterPro" id="IPR002645">
    <property type="entry name" value="STAS_dom"/>
</dbReference>
<evidence type="ECO:0000313" key="7">
    <source>
        <dbReference type="Proteomes" id="UP000019678"/>
    </source>
</evidence>
<feature type="domain" description="STAS" evidence="5">
    <location>
        <begin position="220"/>
        <end position="331"/>
    </location>
</feature>
<dbReference type="SMART" id="SM00448">
    <property type="entry name" value="REC"/>
    <property type="match status" value="1"/>
</dbReference>
<organism evidence="6 7">
    <name type="scientific">Chondromyces apiculatus DSM 436</name>
    <dbReference type="NCBI Taxonomy" id="1192034"/>
    <lineage>
        <taxon>Bacteria</taxon>
        <taxon>Pseudomonadati</taxon>
        <taxon>Myxococcota</taxon>
        <taxon>Polyangia</taxon>
        <taxon>Polyangiales</taxon>
        <taxon>Polyangiaceae</taxon>
        <taxon>Chondromyces</taxon>
    </lineage>
</organism>
<dbReference type="AlphaFoldDB" id="A0A017TH65"/>
<dbReference type="InterPro" id="IPR051932">
    <property type="entry name" value="Bact_StressResp_Reg"/>
</dbReference>
<dbReference type="STRING" id="1192034.CAP_4089"/>
<dbReference type="InterPro" id="IPR001789">
    <property type="entry name" value="Sig_transdc_resp-reg_receiver"/>
</dbReference>
<dbReference type="PANTHER" id="PTHR33745:SF3">
    <property type="entry name" value="RSBT CO-ANTAGONIST PROTEIN RSBRC"/>
    <property type="match status" value="1"/>
</dbReference>
<dbReference type="CDD" id="cd19920">
    <property type="entry name" value="REC_PA4781-like"/>
    <property type="match status" value="1"/>
</dbReference>
<dbReference type="SUPFAM" id="SSF52091">
    <property type="entry name" value="SpoIIaa-like"/>
    <property type="match status" value="1"/>
</dbReference>
<accession>A0A017TH65</accession>
<dbReference type="Pfam" id="PF00072">
    <property type="entry name" value="Response_reg"/>
    <property type="match status" value="1"/>
</dbReference>
<keyword evidence="3" id="KW-0175">Coiled coil</keyword>
<dbReference type="GO" id="GO:0000160">
    <property type="term" value="P:phosphorelay signal transduction system"/>
    <property type="evidence" value="ECO:0007669"/>
    <property type="project" value="InterPro"/>
</dbReference>
<dbReference type="EMBL" id="ASRX01000003">
    <property type="protein sequence ID" value="EYF08559.1"/>
    <property type="molecule type" value="Genomic_DNA"/>
</dbReference>
<gene>
    <name evidence="6" type="ORF">CAP_4089</name>
</gene>
<feature type="domain" description="Response regulatory" evidence="4">
    <location>
        <begin position="20"/>
        <end position="136"/>
    </location>
</feature>
<dbReference type="SUPFAM" id="SSF52172">
    <property type="entry name" value="CheY-like"/>
    <property type="match status" value="1"/>
</dbReference>
<dbReference type="CDD" id="cd07041">
    <property type="entry name" value="STAS_RsbR_RsbS_like"/>
    <property type="match status" value="1"/>
</dbReference>
<comment type="caution">
    <text evidence="6">The sequence shown here is derived from an EMBL/GenBank/DDBJ whole genome shotgun (WGS) entry which is preliminary data.</text>
</comment>
<evidence type="ECO:0000313" key="6">
    <source>
        <dbReference type="EMBL" id="EYF08559.1"/>
    </source>
</evidence>
<dbReference type="InterPro" id="IPR036513">
    <property type="entry name" value="STAS_dom_sf"/>
</dbReference>
<keyword evidence="7" id="KW-1185">Reference proteome</keyword>
<sequence length="353" mass="38784">MVHATPKDDDDVAGQHAASLILIVDDNPVNLQLLSELLEIEGYDVASASDGEMALERVRYEPPDLILLDALMPVLDGFEVCRRLKENPATRHIPVIFLTALASADQKLRGLRLGAADYLVKPFQEEEVLLRVKNHLALVVATRALREKNDELTRQMHELSRAEAQHAELTLSLERSAAALLEAKEQIERELGERVRAEEDRARLSEEIIALQTRRLRELAAPIIPITDWLVVVPLIGEIDEVRAEQAQESLLASVSEHGTEVVILDITGVPTIDADVALGFIEGARALRLVGASAMITGVSPEVARALVGIEVDMSRIPTFGTLQRGIAHAMAARQAAKANRGARRQDRHEGR</sequence>
<evidence type="ECO:0000259" key="5">
    <source>
        <dbReference type="PROSITE" id="PS50801"/>
    </source>
</evidence>
<dbReference type="Pfam" id="PF01740">
    <property type="entry name" value="STAS"/>
    <property type="match status" value="1"/>
</dbReference>
<dbReference type="PROSITE" id="PS50110">
    <property type="entry name" value="RESPONSE_REGULATORY"/>
    <property type="match status" value="1"/>
</dbReference>
<name>A0A017TH65_9BACT</name>
<dbReference type="eggNOG" id="COG3437">
    <property type="taxonomic scope" value="Bacteria"/>
</dbReference>
<dbReference type="PANTHER" id="PTHR33745">
    <property type="entry name" value="RSBT ANTAGONIST PROTEIN RSBS-RELATED"/>
    <property type="match status" value="1"/>
</dbReference>
<reference evidence="6 7" key="1">
    <citation type="submission" date="2013-05" db="EMBL/GenBank/DDBJ databases">
        <title>Genome assembly of Chondromyces apiculatus DSM 436.</title>
        <authorList>
            <person name="Sharma G."/>
            <person name="Khatri I."/>
            <person name="Kaur C."/>
            <person name="Mayilraj S."/>
            <person name="Subramanian S."/>
        </authorList>
    </citation>
    <scope>NUCLEOTIDE SEQUENCE [LARGE SCALE GENOMIC DNA]</scope>
    <source>
        <strain evidence="6 7">DSM 436</strain>
    </source>
</reference>
<evidence type="ECO:0000256" key="3">
    <source>
        <dbReference type="SAM" id="Coils"/>
    </source>
</evidence>
<dbReference type="PROSITE" id="PS50801">
    <property type="entry name" value="STAS"/>
    <property type="match status" value="1"/>
</dbReference>
<keyword evidence="1 2" id="KW-0597">Phosphoprotein</keyword>
<dbReference type="RefSeq" id="WP_044235583.1">
    <property type="nucleotide sequence ID" value="NZ_ASRX01000003.1"/>
</dbReference>
<evidence type="ECO:0000259" key="4">
    <source>
        <dbReference type="PROSITE" id="PS50110"/>
    </source>
</evidence>
<dbReference type="Proteomes" id="UP000019678">
    <property type="component" value="Unassembled WGS sequence"/>
</dbReference>